<accession>E1ZE05</accession>
<protein>
    <recommendedName>
        <fullName evidence="5">Archease domain-containing protein</fullName>
    </recommendedName>
</protein>
<dbReference type="KEGG" id="cvr:CHLNCDRAFT_14100"/>
<organism evidence="7">
    <name type="scientific">Chlorella variabilis</name>
    <name type="common">Green alga</name>
    <dbReference type="NCBI Taxonomy" id="554065"/>
    <lineage>
        <taxon>Eukaryota</taxon>
        <taxon>Viridiplantae</taxon>
        <taxon>Chlorophyta</taxon>
        <taxon>core chlorophytes</taxon>
        <taxon>Trebouxiophyceae</taxon>
        <taxon>Chlorellales</taxon>
        <taxon>Chlorellaceae</taxon>
        <taxon>Chlorella clade</taxon>
        <taxon>Chlorella</taxon>
    </lineage>
</organism>
<dbReference type="InterPro" id="IPR002804">
    <property type="entry name" value="Archease"/>
</dbReference>
<evidence type="ECO:0000256" key="2">
    <source>
        <dbReference type="ARBA" id="ARBA00022694"/>
    </source>
</evidence>
<evidence type="ECO:0000313" key="7">
    <source>
        <dbReference type="Proteomes" id="UP000008141"/>
    </source>
</evidence>
<feature type="non-terminal residue" evidence="6">
    <location>
        <position position="136"/>
    </location>
</feature>
<sequence>LDHTADVQLHAWGATLTEAFENVALCMFNYMTPLKGIAIDPALTRRYEAEGHDMQSLLFNFLDELLFSFSTEFFVPSQLRITSFDRQTWQIKAEGHGEKFDRQRHVCGTEVKAITYSAMQINETPEDAEVFVIVDI</sequence>
<proteinExistence type="inferred from homology"/>
<keyword evidence="7" id="KW-1185">Reference proteome</keyword>
<dbReference type="Pfam" id="PF01951">
    <property type="entry name" value="Archease"/>
    <property type="match status" value="1"/>
</dbReference>
<keyword evidence="3" id="KW-0479">Metal-binding</keyword>
<dbReference type="PANTHER" id="PTHR12682">
    <property type="entry name" value="ARCHEASE"/>
    <property type="match status" value="1"/>
</dbReference>
<keyword evidence="4" id="KW-0106">Calcium</keyword>
<feature type="domain" description="Archease" evidence="5">
    <location>
        <begin position="1"/>
        <end position="136"/>
    </location>
</feature>
<evidence type="ECO:0000313" key="6">
    <source>
        <dbReference type="EMBL" id="EFN55786.1"/>
    </source>
</evidence>
<dbReference type="GO" id="GO:0072669">
    <property type="term" value="C:tRNA-splicing ligase complex"/>
    <property type="evidence" value="ECO:0007669"/>
    <property type="project" value="TreeGrafter"/>
</dbReference>
<dbReference type="PANTHER" id="PTHR12682:SF11">
    <property type="entry name" value="PROTEIN ARCHEASE"/>
    <property type="match status" value="1"/>
</dbReference>
<dbReference type="FunFam" id="3.55.10.10:FF:000001">
    <property type="entry name" value="protein archease isoform X1"/>
    <property type="match status" value="1"/>
</dbReference>
<dbReference type="OrthoDB" id="2190767at2759"/>
<dbReference type="STRING" id="554065.E1ZE05"/>
<dbReference type="AlphaFoldDB" id="E1ZE05"/>
<dbReference type="InParanoid" id="E1ZE05"/>
<dbReference type="InterPro" id="IPR036820">
    <property type="entry name" value="Archease_dom_sf"/>
</dbReference>
<feature type="non-terminal residue" evidence="6">
    <location>
        <position position="1"/>
    </location>
</feature>
<reference evidence="6 7" key="1">
    <citation type="journal article" date="2010" name="Plant Cell">
        <title>The Chlorella variabilis NC64A genome reveals adaptation to photosymbiosis, coevolution with viruses, and cryptic sex.</title>
        <authorList>
            <person name="Blanc G."/>
            <person name="Duncan G."/>
            <person name="Agarkova I."/>
            <person name="Borodovsky M."/>
            <person name="Gurnon J."/>
            <person name="Kuo A."/>
            <person name="Lindquist E."/>
            <person name="Lucas S."/>
            <person name="Pangilinan J."/>
            <person name="Polle J."/>
            <person name="Salamov A."/>
            <person name="Terry A."/>
            <person name="Yamada T."/>
            <person name="Dunigan D.D."/>
            <person name="Grigoriev I.V."/>
            <person name="Claverie J.M."/>
            <person name="Van Etten J.L."/>
        </authorList>
    </citation>
    <scope>NUCLEOTIDE SEQUENCE [LARGE SCALE GENOMIC DNA]</scope>
    <source>
        <strain evidence="6 7">NC64A</strain>
    </source>
</reference>
<dbReference type="GO" id="GO:0046872">
    <property type="term" value="F:metal ion binding"/>
    <property type="evidence" value="ECO:0007669"/>
    <property type="project" value="UniProtKB-KW"/>
</dbReference>
<dbReference type="OMA" id="AITYHKM"/>
<evidence type="ECO:0000256" key="1">
    <source>
        <dbReference type="ARBA" id="ARBA00007963"/>
    </source>
</evidence>
<dbReference type="GO" id="GO:0006388">
    <property type="term" value="P:tRNA splicing, via endonucleolytic cleavage and ligation"/>
    <property type="evidence" value="ECO:0007669"/>
    <property type="project" value="TreeGrafter"/>
</dbReference>
<dbReference type="InterPro" id="IPR023572">
    <property type="entry name" value="Archease_dom"/>
</dbReference>
<dbReference type="eggNOG" id="KOG4528">
    <property type="taxonomic scope" value="Eukaryota"/>
</dbReference>
<comment type="similarity">
    <text evidence="1">Belongs to the archease family.</text>
</comment>
<dbReference type="SUPFAM" id="SSF69819">
    <property type="entry name" value="MTH1598-like"/>
    <property type="match status" value="1"/>
</dbReference>
<dbReference type="RefSeq" id="XP_005847888.1">
    <property type="nucleotide sequence ID" value="XM_005847826.1"/>
</dbReference>
<keyword evidence="2" id="KW-0819">tRNA processing</keyword>
<name>E1ZE05_CHLVA</name>
<dbReference type="Proteomes" id="UP000008141">
    <property type="component" value="Unassembled WGS sequence"/>
</dbReference>
<dbReference type="EMBL" id="GL433843">
    <property type="protein sequence ID" value="EFN55786.1"/>
    <property type="molecule type" value="Genomic_DNA"/>
</dbReference>
<gene>
    <name evidence="6" type="ORF">CHLNCDRAFT_14100</name>
</gene>
<evidence type="ECO:0000256" key="4">
    <source>
        <dbReference type="ARBA" id="ARBA00022837"/>
    </source>
</evidence>
<evidence type="ECO:0000259" key="5">
    <source>
        <dbReference type="Pfam" id="PF01951"/>
    </source>
</evidence>
<dbReference type="GeneID" id="17355331"/>
<dbReference type="Gene3D" id="3.55.10.10">
    <property type="entry name" value="Archease domain"/>
    <property type="match status" value="1"/>
</dbReference>
<evidence type="ECO:0000256" key="3">
    <source>
        <dbReference type="ARBA" id="ARBA00022723"/>
    </source>
</evidence>